<reference evidence="1 2" key="1">
    <citation type="submission" date="2014-04" db="EMBL/GenBank/DDBJ databases">
        <authorList>
            <consortium name="DOE Joint Genome Institute"/>
            <person name="Kuo A."/>
            <person name="Gay G."/>
            <person name="Dore J."/>
            <person name="Kohler A."/>
            <person name="Nagy L.G."/>
            <person name="Floudas D."/>
            <person name="Copeland A."/>
            <person name="Barry K.W."/>
            <person name="Cichocki N."/>
            <person name="Veneault-Fourrey C."/>
            <person name="LaButti K."/>
            <person name="Lindquist E.A."/>
            <person name="Lipzen A."/>
            <person name="Lundell T."/>
            <person name="Morin E."/>
            <person name="Murat C."/>
            <person name="Sun H."/>
            <person name="Tunlid A."/>
            <person name="Henrissat B."/>
            <person name="Grigoriev I.V."/>
            <person name="Hibbett D.S."/>
            <person name="Martin F."/>
            <person name="Nordberg H.P."/>
            <person name="Cantor M.N."/>
            <person name="Hua S.X."/>
        </authorList>
    </citation>
    <scope>NUCLEOTIDE SEQUENCE [LARGE SCALE GENOMIC DNA]</scope>
    <source>
        <strain evidence="2">h7</strain>
    </source>
</reference>
<accession>A0A0C2XDR0</accession>
<keyword evidence="2" id="KW-1185">Reference proteome</keyword>
<protein>
    <recommendedName>
        <fullName evidence="3">F-box domain-containing protein</fullName>
    </recommendedName>
</protein>
<dbReference type="AlphaFoldDB" id="A0A0C2XDR0"/>
<name>A0A0C2XDR0_HEBCY</name>
<proteinExistence type="predicted"/>
<gene>
    <name evidence="1" type="ORF">M413DRAFT_449384</name>
</gene>
<dbReference type="OrthoDB" id="3069231at2759"/>
<reference evidence="2" key="2">
    <citation type="submission" date="2015-01" db="EMBL/GenBank/DDBJ databases">
        <title>Evolutionary Origins and Diversification of the Mycorrhizal Mutualists.</title>
        <authorList>
            <consortium name="DOE Joint Genome Institute"/>
            <consortium name="Mycorrhizal Genomics Consortium"/>
            <person name="Kohler A."/>
            <person name="Kuo A."/>
            <person name="Nagy L.G."/>
            <person name="Floudas D."/>
            <person name="Copeland A."/>
            <person name="Barry K.W."/>
            <person name="Cichocki N."/>
            <person name="Veneault-Fourrey C."/>
            <person name="LaButti K."/>
            <person name="Lindquist E.A."/>
            <person name="Lipzen A."/>
            <person name="Lundell T."/>
            <person name="Morin E."/>
            <person name="Murat C."/>
            <person name="Riley R."/>
            <person name="Ohm R."/>
            <person name="Sun H."/>
            <person name="Tunlid A."/>
            <person name="Henrissat B."/>
            <person name="Grigoriev I.V."/>
            <person name="Hibbett D.S."/>
            <person name="Martin F."/>
        </authorList>
    </citation>
    <scope>NUCLEOTIDE SEQUENCE [LARGE SCALE GENOMIC DNA]</scope>
    <source>
        <strain evidence="2">h7</strain>
    </source>
</reference>
<dbReference type="EMBL" id="KN831809">
    <property type="protein sequence ID" value="KIM36058.1"/>
    <property type="molecule type" value="Genomic_DNA"/>
</dbReference>
<organism evidence="1 2">
    <name type="scientific">Hebeloma cylindrosporum</name>
    <dbReference type="NCBI Taxonomy" id="76867"/>
    <lineage>
        <taxon>Eukaryota</taxon>
        <taxon>Fungi</taxon>
        <taxon>Dikarya</taxon>
        <taxon>Basidiomycota</taxon>
        <taxon>Agaricomycotina</taxon>
        <taxon>Agaricomycetes</taxon>
        <taxon>Agaricomycetidae</taxon>
        <taxon>Agaricales</taxon>
        <taxon>Agaricineae</taxon>
        <taxon>Hymenogastraceae</taxon>
        <taxon>Hebeloma</taxon>
    </lineage>
</organism>
<dbReference type="HOGENOM" id="CLU_621210_0_0_1"/>
<evidence type="ECO:0008006" key="3">
    <source>
        <dbReference type="Google" id="ProtNLM"/>
    </source>
</evidence>
<sequence>MVVNFESLSQELVDEILGFLYDDKATLKACSLTCRSMVPDAQRGLFSAISVAQPSEDEQPAIPSTDDFLAFMKIMPHVTSHTKSLHITYSRPRSRRHNNKLAQALSLFGRLTSFSFGLFKSSLLKRMAESELISSVQNLLLLPTLRYVEFMNVPIGLLPYSTSVKHLLIRFDEIMSGHYQAICFQPPPAGRKPTVLKSLDMDDSGLGIKYAIDRIVECQALDLSRLTRLHIDVEEMDPYGELLPVNNLLRLCGSSLKIFMFSPSRHTNELDEEFLSQHDSQDVVDLGPLKSLRTFAVCLLVEHWEGNSLRNPPDIWTPFPWLLKVLKTTHKVNSIEEIFIKVIHLNSDEHKFLPRGFSGYFPWRKFKSLLAQKFPRLRKVKFFLQAQYMPVLRKILDVENRLAVDLVGTSVLEFIEVYADDEPWDHCSWAELSGSSLICSS</sequence>
<evidence type="ECO:0000313" key="1">
    <source>
        <dbReference type="EMBL" id="KIM36058.1"/>
    </source>
</evidence>
<evidence type="ECO:0000313" key="2">
    <source>
        <dbReference type="Proteomes" id="UP000053424"/>
    </source>
</evidence>
<dbReference type="Proteomes" id="UP000053424">
    <property type="component" value="Unassembled WGS sequence"/>
</dbReference>